<gene>
    <name evidence="1" type="ORF">K488DRAFT_77701</name>
</gene>
<reference evidence="1" key="2">
    <citation type="journal article" date="2022" name="New Phytol.">
        <title>Evolutionary transition to the ectomycorrhizal habit in the genomes of a hyperdiverse lineage of mushroom-forming fungi.</title>
        <authorList>
            <person name="Looney B."/>
            <person name="Miyauchi S."/>
            <person name="Morin E."/>
            <person name="Drula E."/>
            <person name="Courty P.E."/>
            <person name="Kohler A."/>
            <person name="Kuo A."/>
            <person name="LaButti K."/>
            <person name="Pangilinan J."/>
            <person name="Lipzen A."/>
            <person name="Riley R."/>
            <person name="Andreopoulos W."/>
            <person name="He G."/>
            <person name="Johnson J."/>
            <person name="Nolan M."/>
            <person name="Tritt A."/>
            <person name="Barry K.W."/>
            <person name="Grigoriev I.V."/>
            <person name="Nagy L.G."/>
            <person name="Hibbett D."/>
            <person name="Henrissat B."/>
            <person name="Matheny P.B."/>
            <person name="Labbe J."/>
            <person name="Martin F.M."/>
        </authorList>
    </citation>
    <scope>NUCLEOTIDE SEQUENCE</scope>
    <source>
        <strain evidence="1">EC-137</strain>
    </source>
</reference>
<proteinExistence type="predicted"/>
<accession>A0ACB8QPM8</accession>
<reference evidence="1" key="1">
    <citation type="submission" date="2021-02" db="EMBL/GenBank/DDBJ databases">
        <authorList>
            <consortium name="DOE Joint Genome Institute"/>
            <person name="Ahrendt S."/>
            <person name="Looney B.P."/>
            <person name="Miyauchi S."/>
            <person name="Morin E."/>
            <person name="Drula E."/>
            <person name="Courty P.E."/>
            <person name="Chicoki N."/>
            <person name="Fauchery L."/>
            <person name="Kohler A."/>
            <person name="Kuo A."/>
            <person name="Labutti K."/>
            <person name="Pangilinan J."/>
            <person name="Lipzen A."/>
            <person name="Riley R."/>
            <person name="Andreopoulos W."/>
            <person name="He G."/>
            <person name="Johnson J."/>
            <person name="Barry K.W."/>
            <person name="Grigoriev I.V."/>
            <person name="Nagy L."/>
            <person name="Hibbett D."/>
            <person name="Henrissat B."/>
            <person name="Matheny P.B."/>
            <person name="Labbe J."/>
            <person name="Martin F."/>
        </authorList>
    </citation>
    <scope>NUCLEOTIDE SEQUENCE</scope>
    <source>
        <strain evidence="1">EC-137</strain>
    </source>
</reference>
<evidence type="ECO:0000313" key="2">
    <source>
        <dbReference type="Proteomes" id="UP000814128"/>
    </source>
</evidence>
<dbReference type="Proteomes" id="UP000814128">
    <property type="component" value="Unassembled WGS sequence"/>
</dbReference>
<keyword evidence="2" id="KW-1185">Reference proteome</keyword>
<sequence>MAPLLRFAPSPTGPLHLGGLRTALINQLFAKKHGGKWILRIEDTDITRTVSTSLESIRSGLAWAGLDYDYGPQKPGPHGPYFQSERLDLYHKYANLLLENGHAYRCFCSPARLTETRERLARAGSNASYDKACLSLTEEESARRARAGERFVVRLNNSNLPERPASEDLVFGQVNDAHGSLATDPVLLKSDKYPTYHLANVVDDHEMGITHVIRGEEWLLSLPLHLDLYAVLRLKPPRFAHLPLLLNPDGSKMSKRNGDVRVADYMQQGWEPDAVLNWLVLAGWGVSHERRHAYDESTAYVTPGPHKNAPDSTTVFTRETMLEQFDLTAITHRGVVLDPFKLEVLNKAHLAMRPLPQLAVRAQELVEKAYPKRFFSPAGHRFTADGSLQ</sequence>
<organism evidence="1 2">
    <name type="scientific">Vararia minispora EC-137</name>
    <dbReference type="NCBI Taxonomy" id="1314806"/>
    <lineage>
        <taxon>Eukaryota</taxon>
        <taxon>Fungi</taxon>
        <taxon>Dikarya</taxon>
        <taxon>Basidiomycota</taxon>
        <taxon>Agaricomycotina</taxon>
        <taxon>Agaricomycetes</taxon>
        <taxon>Russulales</taxon>
        <taxon>Lachnocladiaceae</taxon>
        <taxon>Vararia</taxon>
    </lineage>
</organism>
<comment type="caution">
    <text evidence="1">The sequence shown here is derived from an EMBL/GenBank/DDBJ whole genome shotgun (WGS) entry which is preliminary data.</text>
</comment>
<dbReference type="EMBL" id="MU273513">
    <property type="protein sequence ID" value="KAI0033697.1"/>
    <property type="molecule type" value="Genomic_DNA"/>
</dbReference>
<protein>
    <submittedName>
        <fullName evidence="1">Uncharacterized protein</fullName>
    </submittedName>
</protein>
<evidence type="ECO:0000313" key="1">
    <source>
        <dbReference type="EMBL" id="KAI0033697.1"/>
    </source>
</evidence>
<name>A0ACB8QPM8_9AGAM</name>